<dbReference type="AlphaFoldDB" id="A0A448Z8G0"/>
<accession>A0A448Z8G0</accession>
<evidence type="ECO:0000256" key="1">
    <source>
        <dbReference type="SAM" id="MobiDB-lite"/>
    </source>
</evidence>
<proteinExistence type="predicted"/>
<gene>
    <name evidence="2" type="ORF">PSNMU_V1.4_AUG-EV-PASAV3_0051280</name>
</gene>
<evidence type="ECO:0000313" key="2">
    <source>
        <dbReference type="EMBL" id="VEU38308.1"/>
    </source>
</evidence>
<keyword evidence="3" id="KW-1185">Reference proteome</keyword>
<feature type="compositionally biased region" description="Basic and acidic residues" evidence="1">
    <location>
        <begin position="182"/>
        <end position="193"/>
    </location>
</feature>
<reference evidence="2 3" key="1">
    <citation type="submission" date="2019-01" db="EMBL/GenBank/DDBJ databases">
        <authorList>
            <person name="Ferrante I. M."/>
        </authorList>
    </citation>
    <scope>NUCLEOTIDE SEQUENCE [LARGE SCALE GENOMIC DNA]</scope>
    <source>
        <strain evidence="2 3">B856</strain>
    </source>
</reference>
<organism evidence="2 3">
    <name type="scientific">Pseudo-nitzschia multistriata</name>
    <dbReference type="NCBI Taxonomy" id="183589"/>
    <lineage>
        <taxon>Eukaryota</taxon>
        <taxon>Sar</taxon>
        <taxon>Stramenopiles</taxon>
        <taxon>Ochrophyta</taxon>
        <taxon>Bacillariophyta</taxon>
        <taxon>Bacillariophyceae</taxon>
        <taxon>Bacillariophycidae</taxon>
        <taxon>Bacillariales</taxon>
        <taxon>Bacillariaceae</taxon>
        <taxon>Pseudo-nitzschia</taxon>
    </lineage>
</organism>
<evidence type="ECO:0000313" key="3">
    <source>
        <dbReference type="Proteomes" id="UP000291116"/>
    </source>
</evidence>
<dbReference type="EMBL" id="CAACVS010000163">
    <property type="protein sequence ID" value="VEU38308.1"/>
    <property type="molecule type" value="Genomic_DNA"/>
</dbReference>
<dbReference type="Proteomes" id="UP000291116">
    <property type="component" value="Unassembled WGS sequence"/>
</dbReference>
<sequence>MGQDLDVGAVKIVLLSQGGAEFEIGCNLFVRRFGPRSVRRSTVVGLRAEIGETNQVQVSGDVDAQHPVVGIQKLAVDIGGSLPDIFRLAVDQLGGWRSAAGHAKGPFPNEAFSPLHTVSSIERGPAVSGAKPSAGERSAAKEQGRKPAVFHGTVPVVRTDARRCQRPRPPLGSGVFQGSDSSPRRRSEPRRCCGEGASLAPPLAKAFHDAPATVVVALYLCGSHLGHGCCHDSERGGKANKTQK</sequence>
<feature type="region of interest" description="Disordered" evidence="1">
    <location>
        <begin position="124"/>
        <end position="194"/>
    </location>
</feature>
<protein>
    <submittedName>
        <fullName evidence="2">Uncharacterized protein</fullName>
    </submittedName>
</protein>
<name>A0A448Z8G0_9STRA</name>